<evidence type="ECO:0000313" key="12">
    <source>
        <dbReference type="Proteomes" id="UP000510647"/>
    </source>
</evidence>
<evidence type="ECO:0000256" key="6">
    <source>
        <dbReference type="ARBA" id="ARBA00023098"/>
    </source>
</evidence>
<keyword evidence="8" id="KW-0594">Phospholipid biosynthesis</keyword>
<dbReference type="InterPro" id="IPR019388">
    <property type="entry name" value="FIT"/>
</dbReference>
<dbReference type="PANTHER" id="PTHR23129:SF0">
    <property type="entry name" value="ACYL-COENZYME A DIPHOSPHATASE FITM2"/>
    <property type="match status" value="1"/>
</dbReference>
<dbReference type="GO" id="GO:0008654">
    <property type="term" value="P:phospholipid biosynthetic process"/>
    <property type="evidence" value="ECO:0007669"/>
    <property type="project" value="UniProtKB-KW"/>
</dbReference>
<comment type="similarity">
    <text evidence="8">Belongs to the FIT family. Fungal FIT2B/SCS3 subfamily.</text>
</comment>
<dbReference type="HAMAP" id="MF_03231">
    <property type="entry name" value="SCS3"/>
    <property type="match status" value="1"/>
</dbReference>
<keyword evidence="12" id="KW-1185">Reference proteome</keyword>
<comment type="function">
    <text evidence="8">Fatty acyl-coenzyme A (CoA) diphosphatase that hydrolyzes fatty acyl-CoA to yield acyl-4'-phosphopantetheine and adenosine 3',5'-bisphosphate. Preferentially hydrolyzes unsaturated long-chain acyl-CoA substrates in the endoplasmic reticulum (ER) lumen. This catalytic activity is required for maintaining ER structure and for lipid droplets (LDs) biogenesis, which are lipid storage organelles involved in maintaining lipid and energy homeostasis. May directly bind to diacylglycerol (DAGs) and triacylglycerol, which is also important for LD biogenesis. May support directional budding of nacent LDs from the ER into the cytosol by reducing DAG levels at sites of LD formation. May play a role in the regulation of cell morphology and cytoskeletal organization. Involved in phospholipid biosynthesis.</text>
</comment>
<comment type="catalytic activity">
    <reaction evidence="8">
        <text>hexadecanoyl-CoA + H2O = S-hexadecanoyl-4'-phosphopantetheine + adenosine 3',5'-bisphosphate + 2 H(+)</text>
        <dbReference type="Rhea" id="RHEA:50032"/>
        <dbReference type="ChEBI" id="CHEBI:15377"/>
        <dbReference type="ChEBI" id="CHEBI:15378"/>
        <dbReference type="ChEBI" id="CHEBI:57379"/>
        <dbReference type="ChEBI" id="CHEBI:58343"/>
        <dbReference type="ChEBI" id="CHEBI:132018"/>
    </reaction>
</comment>
<dbReference type="Proteomes" id="UP000510647">
    <property type="component" value="Chromosome 7"/>
</dbReference>
<feature type="transmembrane region" description="Helical" evidence="9">
    <location>
        <begin position="222"/>
        <end position="240"/>
    </location>
</feature>
<dbReference type="GO" id="GO:0005789">
    <property type="term" value="C:endoplasmic reticulum membrane"/>
    <property type="evidence" value="ECO:0007669"/>
    <property type="project" value="UniProtKB-SubCell"/>
</dbReference>
<feature type="transmembrane region" description="Helical" evidence="9">
    <location>
        <begin position="315"/>
        <end position="336"/>
    </location>
</feature>
<dbReference type="AlphaFoldDB" id="A0A7H9HXK1"/>
<feature type="transmembrane region" description="Helical" evidence="9">
    <location>
        <begin position="51"/>
        <end position="68"/>
    </location>
</feature>
<keyword evidence="4 8" id="KW-0256">Endoplasmic reticulum</keyword>
<proteinExistence type="inferred from homology"/>
<feature type="transmembrane region" description="Helical" evidence="9">
    <location>
        <begin position="343"/>
        <end position="359"/>
    </location>
</feature>
<feature type="signal peptide" evidence="10">
    <location>
        <begin position="1"/>
        <end position="21"/>
    </location>
</feature>
<dbReference type="GO" id="GO:0140042">
    <property type="term" value="P:lipid droplet formation"/>
    <property type="evidence" value="ECO:0007669"/>
    <property type="project" value="UniProtKB-UniRule"/>
</dbReference>
<comment type="catalytic activity">
    <reaction evidence="8">
        <text>(5Z,8Z,11Z,14Z)-eicosatetraenoyl-CoA + H2O = S-(5Z,8Z,11Z,14Z-eicosatetraenoyl)-4'-phosphopantetheine + adenosine 3',5'-bisphosphate + 2 H(+)</text>
        <dbReference type="Rhea" id="RHEA:65568"/>
        <dbReference type="ChEBI" id="CHEBI:15377"/>
        <dbReference type="ChEBI" id="CHEBI:15378"/>
        <dbReference type="ChEBI" id="CHEBI:57368"/>
        <dbReference type="ChEBI" id="CHEBI:58343"/>
        <dbReference type="ChEBI" id="CHEBI:156554"/>
    </reaction>
</comment>
<name>A0A7H9HXK1_9SACH</name>
<evidence type="ECO:0000256" key="9">
    <source>
        <dbReference type="SAM" id="Phobius"/>
    </source>
</evidence>
<gene>
    <name evidence="8" type="primary">SCS3</name>
    <name evidence="8" type="synonym">FIT2B</name>
    <name evidence="11" type="ORF">HG537_0G03650</name>
</gene>
<dbReference type="EMBL" id="CP059273">
    <property type="protein sequence ID" value="QLQ82110.1"/>
    <property type="molecule type" value="Genomic_DNA"/>
</dbReference>
<evidence type="ECO:0000256" key="2">
    <source>
        <dbReference type="ARBA" id="ARBA00022692"/>
    </source>
</evidence>
<keyword evidence="8" id="KW-0444">Lipid biosynthesis</keyword>
<evidence type="ECO:0000256" key="3">
    <source>
        <dbReference type="ARBA" id="ARBA00022801"/>
    </source>
</evidence>
<feature type="transmembrane region" description="Helical" evidence="9">
    <location>
        <begin position="80"/>
        <end position="102"/>
    </location>
</feature>
<keyword evidence="6" id="KW-0443">Lipid metabolism</keyword>
<comment type="catalytic activity">
    <reaction evidence="8">
        <text>(9Z)-octadecenoyl-CoA + H2O = S-(9Z-octadecenoyl)-4'-phosphopantetheine + adenosine 3',5'-bisphosphate + 2 H(+)</text>
        <dbReference type="Rhea" id="RHEA:65564"/>
        <dbReference type="ChEBI" id="CHEBI:15377"/>
        <dbReference type="ChEBI" id="CHEBI:15378"/>
        <dbReference type="ChEBI" id="CHEBI:57387"/>
        <dbReference type="ChEBI" id="CHEBI:58343"/>
        <dbReference type="ChEBI" id="CHEBI:156553"/>
    </reaction>
</comment>
<comment type="catalytic activity">
    <reaction evidence="8">
        <text>an acyl-CoA + H2O = an acyl-4'-phosphopantetheine + adenosine 3',5'-bisphosphate + 2 H(+)</text>
        <dbReference type="Rhea" id="RHEA:50044"/>
        <dbReference type="ChEBI" id="CHEBI:15377"/>
        <dbReference type="ChEBI" id="CHEBI:15378"/>
        <dbReference type="ChEBI" id="CHEBI:58342"/>
        <dbReference type="ChEBI" id="CHEBI:58343"/>
        <dbReference type="ChEBI" id="CHEBI:132023"/>
    </reaction>
</comment>
<keyword evidence="10" id="KW-0732">Signal</keyword>
<evidence type="ECO:0000256" key="4">
    <source>
        <dbReference type="ARBA" id="ARBA00022824"/>
    </source>
</evidence>
<comment type="subcellular location">
    <subcellularLocation>
        <location evidence="1 8">Endoplasmic reticulum membrane</location>
        <topology evidence="1 8">Multi-pass membrane protein</topology>
    </subcellularLocation>
</comment>
<evidence type="ECO:0000313" key="11">
    <source>
        <dbReference type="EMBL" id="QLQ82110.1"/>
    </source>
</evidence>
<dbReference type="GO" id="GO:0010945">
    <property type="term" value="F:coenzyme A diphosphatase activity"/>
    <property type="evidence" value="ECO:0007669"/>
    <property type="project" value="InterPro"/>
</dbReference>
<keyword evidence="2 8" id="KW-0812">Transmembrane</keyword>
<evidence type="ECO:0000256" key="8">
    <source>
        <dbReference type="HAMAP-Rule" id="MF_03231"/>
    </source>
</evidence>
<dbReference type="InterPro" id="IPR046400">
    <property type="entry name" value="SCS3"/>
</dbReference>
<evidence type="ECO:0000256" key="10">
    <source>
        <dbReference type="SAM" id="SignalP"/>
    </source>
</evidence>
<dbReference type="Pfam" id="PF10261">
    <property type="entry name" value="FIT"/>
    <property type="match status" value="1"/>
</dbReference>
<evidence type="ECO:0000256" key="5">
    <source>
        <dbReference type="ARBA" id="ARBA00022989"/>
    </source>
</evidence>
<organism evidence="11 12">
    <name type="scientific">Torulaspora globosa</name>
    <dbReference type="NCBI Taxonomy" id="48254"/>
    <lineage>
        <taxon>Eukaryota</taxon>
        <taxon>Fungi</taxon>
        <taxon>Dikarya</taxon>
        <taxon>Ascomycota</taxon>
        <taxon>Saccharomycotina</taxon>
        <taxon>Saccharomycetes</taxon>
        <taxon>Saccharomycetales</taxon>
        <taxon>Saccharomycetaceae</taxon>
        <taxon>Torulaspora</taxon>
    </lineage>
</organism>
<sequence length="369" mass="42248">MRVSYYKLFTLLLCPVTLVLGHFLSYSSWCNVLEGQSSKDGWLNAFFVKRGWFWTSLIGWWCAIRYNSFGRHQRHSLVRYLVLTVWWYVFTQGLWFGIAPIMDLIFTLTGGSCRFDVFDDSGNLSSLFHDSMSRRVSSLKKIYGLLTGKGVEETPLLEHSLNSIRCALNATDCQDGGEVSIEPTELNKFIRESLYGDVPLNTSATCRALGGHWTGGHDPSGHIFLITLMIMYLLGELKVFGKKALSRIARGKKYVAKSFIDLFDNGALWNVVNNKPRDMVHFMQLTVILPPLVFVKAFSRFCVQIIRFIVLENPIILLAVLLMMWWWSFLVTSVVFHTLTEQLSGLIFAYLVAGAIYWNDHWFIDSAMR</sequence>
<feature type="active site" evidence="8">
    <location>
        <position position="337"/>
    </location>
</feature>
<dbReference type="PANTHER" id="PTHR23129">
    <property type="entry name" value="ACYL-COENZYME A DIPHOSPHATASE FITM2"/>
    <property type="match status" value="1"/>
</dbReference>
<reference evidence="11 12" key="1">
    <citation type="submission" date="2020-06" db="EMBL/GenBank/DDBJ databases">
        <title>The yeast mating-type switching endonuclease HO is a domesticated member of an unorthodox homing genetic element family.</title>
        <authorList>
            <person name="Coughlan A.Y."/>
            <person name="Lombardi L."/>
            <person name="Braun-Galleani S."/>
            <person name="Martos A.R."/>
            <person name="Galeote V."/>
            <person name="Bigey F."/>
            <person name="Dequin S."/>
            <person name="Byrne K.P."/>
            <person name="Wolfe K.H."/>
        </authorList>
    </citation>
    <scope>NUCLEOTIDE SEQUENCE [LARGE SCALE GENOMIC DNA]</scope>
    <source>
        <strain evidence="11 12">CBS2947</strain>
    </source>
</reference>
<protein>
    <recommendedName>
        <fullName evidence="8">Acyl-coenzyme A diphosphatase SCS3</fullName>
        <ecNumber evidence="8">3.6.1.-</ecNumber>
    </recommendedName>
    <alternativeName>
        <fullName evidence="8">FIT family protein SCS3</fullName>
    </alternativeName>
</protein>
<dbReference type="OrthoDB" id="5579088at2759"/>
<keyword evidence="8" id="KW-1208">Phospholipid metabolism</keyword>
<evidence type="ECO:0000256" key="1">
    <source>
        <dbReference type="ARBA" id="ARBA00004477"/>
    </source>
</evidence>
<feature type="active site" evidence="8">
    <location>
        <position position="222"/>
    </location>
</feature>
<feature type="chain" id="PRO_5028931287" description="Acyl-coenzyme A diphosphatase SCS3" evidence="10">
    <location>
        <begin position="22"/>
        <end position="369"/>
    </location>
</feature>
<keyword evidence="5 8" id="KW-1133">Transmembrane helix</keyword>
<dbReference type="EC" id="3.6.1.-" evidence="8"/>
<keyword evidence="3 8" id="KW-0378">Hydrolase</keyword>
<accession>A0A7H9HXK1</accession>
<keyword evidence="7 8" id="KW-0472">Membrane</keyword>
<evidence type="ECO:0000256" key="7">
    <source>
        <dbReference type="ARBA" id="ARBA00023136"/>
    </source>
</evidence>